<dbReference type="InterPro" id="IPR029071">
    <property type="entry name" value="Ubiquitin-like_domsf"/>
</dbReference>
<comment type="caution">
    <text evidence="3">The sequence shown here is derived from an EMBL/GenBank/DDBJ whole genome shotgun (WGS) entry which is preliminary data.</text>
</comment>
<dbReference type="InterPro" id="IPR039540">
    <property type="entry name" value="UBL3-like_ubiquitin_dom"/>
</dbReference>
<organism evidence="3">
    <name type="scientific">Zea mays</name>
    <name type="common">Maize</name>
    <dbReference type="NCBI Taxonomy" id="4577"/>
    <lineage>
        <taxon>Eukaryota</taxon>
        <taxon>Viridiplantae</taxon>
        <taxon>Streptophyta</taxon>
        <taxon>Embryophyta</taxon>
        <taxon>Tracheophyta</taxon>
        <taxon>Spermatophyta</taxon>
        <taxon>Magnoliopsida</taxon>
        <taxon>Liliopsida</taxon>
        <taxon>Poales</taxon>
        <taxon>Poaceae</taxon>
        <taxon>PACMAD clade</taxon>
        <taxon>Panicoideae</taxon>
        <taxon>Andropogonodae</taxon>
        <taxon>Andropogoneae</taxon>
        <taxon>Tripsacinae</taxon>
        <taxon>Zea</taxon>
    </lineage>
</organism>
<reference evidence="3" key="1">
    <citation type="journal article" date="2018" name="Nat. Genet.">
        <title>Extensive intraspecific gene order and gene structural variations between Mo17 and other maize genomes.</title>
        <authorList>
            <person name="Sun S."/>
            <person name="Zhou Y."/>
            <person name="Chen J."/>
            <person name="Shi J."/>
            <person name="Zhao H."/>
            <person name="Zhao H."/>
            <person name="Song W."/>
            <person name="Zhang M."/>
            <person name="Cui Y."/>
            <person name="Dong X."/>
            <person name="Liu H."/>
            <person name="Ma X."/>
            <person name="Jiao Y."/>
            <person name="Wang B."/>
            <person name="Wei X."/>
            <person name="Stein J.C."/>
            <person name="Glaubitz J.C."/>
            <person name="Lu F."/>
            <person name="Yu G."/>
            <person name="Liang C."/>
            <person name="Fengler K."/>
            <person name="Li B."/>
            <person name="Rafalski A."/>
            <person name="Schnable P.S."/>
            <person name="Ware D.H."/>
            <person name="Buckler E.S."/>
            <person name="Lai J."/>
        </authorList>
    </citation>
    <scope>NUCLEOTIDE SEQUENCE [LARGE SCALE GENOMIC DNA]</scope>
    <source>
        <tissue evidence="3">Seedling</tissue>
    </source>
</reference>
<dbReference type="Proteomes" id="UP000251960">
    <property type="component" value="Chromosome 4"/>
</dbReference>
<dbReference type="Pfam" id="PF13881">
    <property type="entry name" value="Rad60-SLD_2"/>
    <property type="match status" value="1"/>
</dbReference>
<dbReference type="CDD" id="cd01814">
    <property type="entry name" value="Ubl_MUBs_plant"/>
    <property type="match status" value="1"/>
</dbReference>
<sequence length="293" mass="32217">MTTAAVQNREEGDETQGGQNARDRRHRRRRIPSGGLFPPPPAAADCPPRAAHRIPRSASPLAFTLHHHQWLDAKTAIKNFGLGVSVNTPRGGSLPTTAYLSPPWLSSPPPSRRPLAFTPRGSKNSSSNSQLARVSVDFFPLPCSCLLWAFDPGLRGSWEEEVWWAPRRRSGGEDMASGKEPIEVRFRLFDGTDIGPTKYDPSTTVSSLKEFILARWPQDKDIAPKTVNDLKLINGGRILENNRTLAESRVPVGEIPGGVITMHVVVRPPQADKNSEKQLANSPKQNRCGCTIL</sequence>
<protein>
    <submittedName>
        <fullName evidence="3">Membrane-anchored ubiquitin-fold protein 3</fullName>
    </submittedName>
</protein>
<gene>
    <name evidence="3" type="ORF">Zm00014a_028490</name>
</gene>
<dbReference type="Gene3D" id="3.10.20.90">
    <property type="entry name" value="Phosphatidylinositol 3-kinase Catalytic Subunit, Chain A, domain 1"/>
    <property type="match status" value="1"/>
</dbReference>
<dbReference type="ExpressionAtlas" id="A0A3L6EY09">
    <property type="expression patterns" value="baseline and differential"/>
</dbReference>
<feature type="region of interest" description="Disordered" evidence="1">
    <location>
        <begin position="100"/>
        <end position="128"/>
    </location>
</feature>
<proteinExistence type="predicted"/>
<dbReference type="InterPro" id="IPR000626">
    <property type="entry name" value="Ubiquitin-like_dom"/>
</dbReference>
<dbReference type="InterPro" id="IPR040015">
    <property type="entry name" value="UBL3-like"/>
</dbReference>
<dbReference type="SUPFAM" id="SSF54236">
    <property type="entry name" value="Ubiquitin-like"/>
    <property type="match status" value="1"/>
</dbReference>
<evidence type="ECO:0000256" key="1">
    <source>
        <dbReference type="SAM" id="MobiDB-lite"/>
    </source>
</evidence>
<evidence type="ECO:0000259" key="2">
    <source>
        <dbReference type="PROSITE" id="PS50053"/>
    </source>
</evidence>
<dbReference type="PANTHER" id="PTHR13169">
    <property type="entry name" value="UBIQUITIN-LIKE PROTEIN 3 HCG-1 PROTEIN"/>
    <property type="match status" value="1"/>
</dbReference>
<feature type="region of interest" description="Disordered" evidence="1">
    <location>
        <begin position="1"/>
        <end position="52"/>
    </location>
</feature>
<feature type="domain" description="Ubiquitin-like" evidence="2">
    <location>
        <begin position="182"/>
        <end position="250"/>
    </location>
</feature>
<dbReference type="EMBL" id="NCVQ01000005">
    <property type="protein sequence ID" value="PWZ25483.1"/>
    <property type="molecule type" value="Genomic_DNA"/>
</dbReference>
<evidence type="ECO:0000313" key="3">
    <source>
        <dbReference type="EMBL" id="PWZ25483.1"/>
    </source>
</evidence>
<dbReference type="PROSITE" id="PS50053">
    <property type="entry name" value="UBIQUITIN_2"/>
    <property type="match status" value="1"/>
</dbReference>
<dbReference type="PANTHER" id="PTHR13169:SF0">
    <property type="entry name" value="UBIQUITIN-LIKE PROTEIN 3"/>
    <property type="match status" value="1"/>
</dbReference>
<dbReference type="AlphaFoldDB" id="A0A3L6EY09"/>
<name>A0A3L6EY09_MAIZE</name>
<accession>A0A3L6EY09</accession>